<keyword evidence="4" id="KW-1185">Reference proteome</keyword>
<dbReference type="GO" id="GO:0005886">
    <property type="term" value="C:plasma membrane"/>
    <property type="evidence" value="ECO:0007669"/>
    <property type="project" value="TreeGrafter"/>
</dbReference>
<dbReference type="PANTHER" id="PTHR11596:SF30">
    <property type="entry name" value="INTESTINAL-TYPE ALKALINE PHOSPHATASE"/>
    <property type="match status" value="1"/>
</dbReference>
<feature type="region of interest" description="Disordered" evidence="2">
    <location>
        <begin position="104"/>
        <end position="125"/>
    </location>
</feature>
<name>A0A443QFS2_9ACAR</name>
<dbReference type="SUPFAM" id="SSF53649">
    <property type="entry name" value="Alkaline phosphatase-like"/>
    <property type="match status" value="1"/>
</dbReference>
<dbReference type="AlphaFoldDB" id="A0A443QFS2"/>
<dbReference type="GO" id="GO:0004035">
    <property type="term" value="F:alkaline phosphatase activity"/>
    <property type="evidence" value="ECO:0007669"/>
    <property type="project" value="UniProtKB-EC"/>
</dbReference>
<feature type="non-terminal residue" evidence="3">
    <location>
        <position position="1"/>
    </location>
</feature>
<organism evidence="3 4">
    <name type="scientific">Leptotrombidium deliense</name>
    <dbReference type="NCBI Taxonomy" id="299467"/>
    <lineage>
        <taxon>Eukaryota</taxon>
        <taxon>Metazoa</taxon>
        <taxon>Ecdysozoa</taxon>
        <taxon>Arthropoda</taxon>
        <taxon>Chelicerata</taxon>
        <taxon>Arachnida</taxon>
        <taxon>Acari</taxon>
        <taxon>Acariformes</taxon>
        <taxon>Trombidiformes</taxon>
        <taxon>Prostigmata</taxon>
        <taxon>Anystina</taxon>
        <taxon>Parasitengona</taxon>
        <taxon>Trombiculoidea</taxon>
        <taxon>Trombiculidae</taxon>
        <taxon>Leptotrombidium</taxon>
    </lineage>
</organism>
<reference evidence="3 4" key="1">
    <citation type="journal article" date="2018" name="Gigascience">
        <title>Genomes of trombidid mites reveal novel predicted allergens and laterally-transferred genes associated with secondary metabolism.</title>
        <authorList>
            <person name="Dong X."/>
            <person name="Chaisiri K."/>
            <person name="Xia D."/>
            <person name="Armstrong S.D."/>
            <person name="Fang Y."/>
            <person name="Donnelly M.J."/>
            <person name="Kadowaki T."/>
            <person name="McGarry J.W."/>
            <person name="Darby A.C."/>
            <person name="Makepeace B.L."/>
        </authorList>
    </citation>
    <scope>NUCLEOTIDE SEQUENCE [LARGE SCALE GENOMIC DNA]</scope>
    <source>
        <strain evidence="3">UoL-UT</strain>
    </source>
</reference>
<dbReference type="InterPro" id="IPR017850">
    <property type="entry name" value="Alkaline_phosphatase_core_sf"/>
</dbReference>
<dbReference type="EC" id="3.1.3.1" evidence="1"/>
<comment type="caution">
    <text evidence="3">The sequence shown here is derived from an EMBL/GenBank/DDBJ whole genome shotgun (WGS) entry which is preliminary data.</text>
</comment>
<feature type="region of interest" description="Disordered" evidence="2">
    <location>
        <begin position="1"/>
        <end position="58"/>
    </location>
</feature>
<protein>
    <recommendedName>
        <fullName evidence="1">alkaline phosphatase</fullName>
        <ecNumber evidence="1">3.1.3.1</ecNumber>
    </recommendedName>
</protein>
<dbReference type="Pfam" id="PF00245">
    <property type="entry name" value="Alk_phosphatase"/>
    <property type="match status" value="1"/>
</dbReference>
<dbReference type="VEuPathDB" id="VectorBase:LDEU014365"/>
<gene>
    <name evidence="3" type="ORF">B4U80_12635</name>
</gene>
<accession>A0A443QFS2</accession>
<dbReference type="Proteomes" id="UP000288716">
    <property type="component" value="Unassembled WGS sequence"/>
</dbReference>
<dbReference type="STRING" id="299467.A0A443QFS2"/>
<dbReference type="InterPro" id="IPR001952">
    <property type="entry name" value="Alkaline_phosphatase"/>
</dbReference>
<dbReference type="Gene3D" id="3.40.720.10">
    <property type="entry name" value="Alkaline Phosphatase, subunit A"/>
    <property type="match status" value="1"/>
</dbReference>
<evidence type="ECO:0000313" key="4">
    <source>
        <dbReference type="Proteomes" id="UP000288716"/>
    </source>
</evidence>
<dbReference type="EMBL" id="NCKV01056840">
    <property type="protein sequence ID" value="RWS01871.1"/>
    <property type="molecule type" value="Genomic_DNA"/>
</dbReference>
<evidence type="ECO:0000256" key="1">
    <source>
        <dbReference type="ARBA" id="ARBA00012647"/>
    </source>
</evidence>
<sequence length="125" mass="12745">STLPLTRGGAESSLLEPEGSRGPGCRQKAAAHSDLGQEPHHLPGGRATAGSRPALGSGLTGVCPSGMGVPTVTATRILKGQLQGKLGPETPLAMDHFPYLALSKVRPPEQGAGDCGRGRTQESWG</sequence>
<dbReference type="OrthoDB" id="5818554at2759"/>
<evidence type="ECO:0000313" key="3">
    <source>
        <dbReference type="EMBL" id="RWS01871.1"/>
    </source>
</evidence>
<proteinExistence type="predicted"/>
<evidence type="ECO:0000256" key="2">
    <source>
        <dbReference type="SAM" id="MobiDB-lite"/>
    </source>
</evidence>
<dbReference type="PANTHER" id="PTHR11596">
    <property type="entry name" value="ALKALINE PHOSPHATASE"/>
    <property type="match status" value="1"/>
</dbReference>
<feature type="compositionally biased region" description="Basic and acidic residues" evidence="2">
    <location>
        <begin position="116"/>
        <end position="125"/>
    </location>
</feature>